<evidence type="ECO:0000313" key="4">
    <source>
        <dbReference type="Proteomes" id="UP000181951"/>
    </source>
</evidence>
<evidence type="ECO:0000259" key="2">
    <source>
        <dbReference type="Pfam" id="PF26572"/>
    </source>
</evidence>
<protein>
    <submittedName>
        <fullName evidence="3">Uncharacterized protein</fullName>
    </submittedName>
</protein>
<dbReference type="InterPro" id="IPR058323">
    <property type="entry name" value="DUF8010"/>
</dbReference>
<dbReference type="Pfam" id="PF26572">
    <property type="entry name" value="DUF8185"/>
    <property type="match status" value="1"/>
</dbReference>
<dbReference type="STRING" id="310780.SAMN05216267_10037"/>
<feature type="domain" description="DUF8185" evidence="2">
    <location>
        <begin position="114"/>
        <end position="228"/>
    </location>
</feature>
<feature type="domain" description="DUF8010" evidence="1">
    <location>
        <begin position="20"/>
        <end position="111"/>
    </location>
</feature>
<dbReference type="OrthoDB" id="4801220at2"/>
<dbReference type="AlphaFoldDB" id="A0A1H8EY07"/>
<dbReference type="InterPro" id="IPR058498">
    <property type="entry name" value="DUF8185"/>
</dbReference>
<dbReference type="RefSeq" id="WP_069464393.1">
    <property type="nucleotide sequence ID" value="NZ_FODD01000003.1"/>
</dbReference>
<keyword evidence="4" id="KW-1185">Reference proteome</keyword>
<name>A0A1H8EY07_9ACTN</name>
<dbReference type="EMBL" id="FODD01000003">
    <property type="protein sequence ID" value="SEN23757.1"/>
    <property type="molecule type" value="Genomic_DNA"/>
</dbReference>
<dbReference type="Proteomes" id="UP000181951">
    <property type="component" value="Unassembled WGS sequence"/>
</dbReference>
<dbReference type="Pfam" id="PF26035">
    <property type="entry name" value="DUF8010"/>
    <property type="match status" value="1"/>
</dbReference>
<accession>A0A1H8EY07</accession>
<evidence type="ECO:0000259" key="1">
    <source>
        <dbReference type="Pfam" id="PF26035"/>
    </source>
</evidence>
<reference evidence="3 4" key="1">
    <citation type="submission" date="2016-10" db="EMBL/GenBank/DDBJ databases">
        <authorList>
            <person name="de Groot N.N."/>
        </authorList>
    </citation>
    <scope>NUCLEOTIDE SEQUENCE [LARGE SCALE GENOMIC DNA]</scope>
    <source>
        <strain evidence="3 4">CGMCC 4.2026</strain>
    </source>
</reference>
<gene>
    <name evidence="3" type="ORF">SAMN05216267_10037</name>
</gene>
<evidence type="ECO:0000313" key="3">
    <source>
        <dbReference type="EMBL" id="SEN23757.1"/>
    </source>
</evidence>
<organism evidence="3 4">
    <name type="scientific">Actinacidiphila rubida</name>
    <dbReference type="NCBI Taxonomy" id="310780"/>
    <lineage>
        <taxon>Bacteria</taxon>
        <taxon>Bacillati</taxon>
        <taxon>Actinomycetota</taxon>
        <taxon>Actinomycetes</taxon>
        <taxon>Kitasatosporales</taxon>
        <taxon>Streptomycetaceae</taxon>
        <taxon>Actinacidiphila</taxon>
    </lineage>
</organism>
<proteinExistence type="predicted"/>
<sequence>MTVRLGLAGDPGAVQAVEGRLAAFLGRLVRWDKTAVVRLRSAEGEPALGVFGHPPFGGVLAVQSLALGGPAVAAPVDATVSAGELLEGLGTTGRSAEFAVPASVTGPAWAGLLPPRGGWHREAVLEPGAVREAAARTVAEFRSRSEELVPHQRTRAEMDALAEELWTRPLPGPVRGVTLRMVHAAHALGFLQPGAVAEAAGERIAVLSAGPWLRLRTGYGSVAMRSASAASGLTVSPRS</sequence>